<organism evidence="8 9">
    <name type="scientific">Castellaniella daejeonensis</name>
    <dbReference type="NCBI Taxonomy" id="659013"/>
    <lineage>
        <taxon>Bacteria</taxon>
        <taxon>Pseudomonadati</taxon>
        <taxon>Pseudomonadota</taxon>
        <taxon>Betaproteobacteria</taxon>
        <taxon>Burkholderiales</taxon>
        <taxon>Alcaligenaceae</taxon>
        <taxon>Castellaniella</taxon>
    </lineage>
</organism>
<evidence type="ECO:0000256" key="6">
    <source>
        <dbReference type="HAMAP-Rule" id="MF_00337"/>
    </source>
</evidence>
<comment type="function">
    <text evidence="6">Bidirectionally degrades single-stranded DNA into large acid-insoluble oligonucleotides, which are then degraded further into small acid-soluble oligonucleotides.</text>
</comment>
<dbReference type="EC" id="3.1.11.6" evidence="6"/>
<proteinExistence type="inferred from homology"/>
<dbReference type="PANTHER" id="PTHR34137">
    <property type="entry name" value="EXODEOXYRIBONUCLEASE 7 SMALL SUBUNIT"/>
    <property type="match status" value="1"/>
</dbReference>
<evidence type="ECO:0000256" key="7">
    <source>
        <dbReference type="SAM" id="MobiDB-lite"/>
    </source>
</evidence>
<sequence length="95" mass="10487">MKPMVDDQTPQPDRTPRPADPLPQDFETALAELEDLAGRMNDGNLGLDESIALYQRGVALAQICQRRLEAVEQQVQVLQGQLLQPFDDAAARDAT</sequence>
<feature type="region of interest" description="Disordered" evidence="7">
    <location>
        <begin position="1"/>
        <end position="23"/>
    </location>
</feature>
<dbReference type="SUPFAM" id="SSF116842">
    <property type="entry name" value="XseB-like"/>
    <property type="match status" value="1"/>
</dbReference>
<accession>A0ABN0TJY1</accession>
<comment type="caution">
    <text evidence="8">The sequence shown here is derived from an EMBL/GenBank/DDBJ whole genome shotgun (WGS) entry which is preliminary data.</text>
</comment>
<reference evidence="8 9" key="1">
    <citation type="journal article" date="2019" name="Int. J. Syst. Evol. Microbiol.">
        <title>The Global Catalogue of Microorganisms (GCM) 10K type strain sequencing project: providing services to taxonomists for standard genome sequencing and annotation.</title>
        <authorList>
            <consortium name="The Broad Institute Genomics Platform"/>
            <consortium name="The Broad Institute Genome Sequencing Center for Infectious Disease"/>
            <person name="Wu L."/>
            <person name="Ma J."/>
        </authorList>
    </citation>
    <scope>NUCLEOTIDE SEQUENCE [LARGE SCALE GENOMIC DNA]</scope>
    <source>
        <strain evidence="8 9">JCM 16240</strain>
    </source>
</reference>
<dbReference type="Proteomes" id="UP001501176">
    <property type="component" value="Unassembled WGS sequence"/>
</dbReference>
<dbReference type="EMBL" id="BAAAFN010000008">
    <property type="protein sequence ID" value="GAA0223617.1"/>
    <property type="molecule type" value="Genomic_DNA"/>
</dbReference>
<dbReference type="HAMAP" id="MF_00337">
    <property type="entry name" value="Exonuc_7_S"/>
    <property type="match status" value="1"/>
</dbReference>
<dbReference type="Gene3D" id="1.10.287.1040">
    <property type="entry name" value="Exonuclease VII, small subunit"/>
    <property type="match status" value="1"/>
</dbReference>
<comment type="catalytic activity">
    <reaction evidence="6">
        <text>Exonucleolytic cleavage in either 5'- to 3'- or 3'- to 5'-direction to yield nucleoside 5'-phosphates.</text>
        <dbReference type="EC" id="3.1.11.6"/>
    </reaction>
</comment>
<dbReference type="InterPro" id="IPR003761">
    <property type="entry name" value="Exonuc_VII_S"/>
</dbReference>
<dbReference type="NCBIfam" id="NF002141">
    <property type="entry name" value="PRK00977.1-5"/>
    <property type="match status" value="1"/>
</dbReference>
<dbReference type="Pfam" id="PF02609">
    <property type="entry name" value="Exonuc_VII_S"/>
    <property type="match status" value="1"/>
</dbReference>
<dbReference type="InterPro" id="IPR037004">
    <property type="entry name" value="Exonuc_VII_ssu_sf"/>
</dbReference>
<comment type="subunit">
    <text evidence="6">Heterooligomer composed of large and small subunits.</text>
</comment>
<keyword evidence="2 6" id="KW-0963">Cytoplasm</keyword>
<protein>
    <recommendedName>
        <fullName evidence="6">Exodeoxyribonuclease 7 small subunit</fullName>
        <ecNumber evidence="6">3.1.11.6</ecNumber>
    </recommendedName>
    <alternativeName>
        <fullName evidence="6">Exodeoxyribonuclease VII small subunit</fullName>
        <shortName evidence="6">Exonuclease VII small subunit</shortName>
    </alternativeName>
</protein>
<evidence type="ECO:0000256" key="2">
    <source>
        <dbReference type="ARBA" id="ARBA00022490"/>
    </source>
</evidence>
<dbReference type="NCBIfam" id="TIGR01280">
    <property type="entry name" value="xseB"/>
    <property type="match status" value="1"/>
</dbReference>
<evidence type="ECO:0000256" key="3">
    <source>
        <dbReference type="ARBA" id="ARBA00022722"/>
    </source>
</evidence>
<keyword evidence="4 6" id="KW-0378">Hydrolase</keyword>
<evidence type="ECO:0000256" key="4">
    <source>
        <dbReference type="ARBA" id="ARBA00022801"/>
    </source>
</evidence>
<dbReference type="PANTHER" id="PTHR34137:SF1">
    <property type="entry name" value="EXODEOXYRIBONUCLEASE 7 SMALL SUBUNIT"/>
    <property type="match status" value="1"/>
</dbReference>
<comment type="subcellular location">
    <subcellularLocation>
        <location evidence="6">Cytoplasm</location>
    </subcellularLocation>
</comment>
<evidence type="ECO:0000313" key="8">
    <source>
        <dbReference type="EMBL" id="GAA0223617.1"/>
    </source>
</evidence>
<evidence type="ECO:0000313" key="9">
    <source>
        <dbReference type="Proteomes" id="UP001501176"/>
    </source>
</evidence>
<keyword evidence="9" id="KW-1185">Reference proteome</keyword>
<keyword evidence="3 6" id="KW-0540">Nuclease</keyword>
<name>A0ABN0TJY1_9BURK</name>
<gene>
    <name evidence="6" type="primary">xseB</name>
    <name evidence="8" type="ORF">GCM10009125_10790</name>
</gene>
<comment type="similarity">
    <text evidence="1 6">Belongs to the XseB family.</text>
</comment>
<evidence type="ECO:0000256" key="5">
    <source>
        <dbReference type="ARBA" id="ARBA00022839"/>
    </source>
</evidence>
<evidence type="ECO:0000256" key="1">
    <source>
        <dbReference type="ARBA" id="ARBA00009998"/>
    </source>
</evidence>
<keyword evidence="5 6" id="KW-0269">Exonuclease</keyword>